<keyword evidence="4" id="KW-1185">Reference proteome</keyword>
<feature type="transmembrane region" description="Helical" evidence="2">
    <location>
        <begin position="121"/>
        <end position="138"/>
    </location>
</feature>
<dbReference type="OrthoDB" id="6851830at2"/>
<dbReference type="InterPro" id="IPR012666">
    <property type="entry name" value="CbtA_put"/>
</dbReference>
<comment type="caution">
    <text evidence="3">The sequence shown here is derived from an EMBL/GenBank/DDBJ whole genome shotgun (WGS) entry which is preliminary data.</text>
</comment>
<organism evidence="3 4">
    <name type="scientific">Aeromicrobium flavum</name>
    <dbReference type="NCBI Taxonomy" id="416568"/>
    <lineage>
        <taxon>Bacteria</taxon>
        <taxon>Bacillati</taxon>
        <taxon>Actinomycetota</taxon>
        <taxon>Actinomycetes</taxon>
        <taxon>Propionibacteriales</taxon>
        <taxon>Nocardioidaceae</taxon>
        <taxon>Aeromicrobium</taxon>
    </lineage>
</organism>
<keyword evidence="2" id="KW-1133">Transmembrane helix</keyword>
<protein>
    <submittedName>
        <fullName evidence="3">Membrane protein</fullName>
    </submittedName>
</protein>
<feature type="region of interest" description="Disordered" evidence="1">
    <location>
        <begin position="44"/>
        <end position="79"/>
    </location>
</feature>
<evidence type="ECO:0000256" key="1">
    <source>
        <dbReference type="SAM" id="MobiDB-lite"/>
    </source>
</evidence>
<gene>
    <name evidence="3" type="ORF">AFL01nite_03090</name>
</gene>
<feature type="compositionally biased region" description="Basic and acidic residues" evidence="1">
    <location>
        <begin position="59"/>
        <end position="78"/>
    </location>
</feature>
<feature type="transmembrane region" description="Helical" evidence="2">
    <location>
        <begin position="231"/>
        <end position="253"/>
    </location>
</feature>
<proteinExistence type="predicted"/>
<feature type="transmembrane region" description="Helical" evidence="2">
    <location>
        <begin position="7"/>
        <end position="29"/>
    </location>
</feature>
<accession>A0A512HRA0</accession>
<keyword evidence="2" id="KW-0472">Membrane</keyword>
<evidence type="ECO:0000313" key="4">
    <source>
        <dbReference type="Proteomes" id="UP000321769"/>
    </source>
</evidence>
<dbReference type="AlphaFoldDB" id="A0A512HRA0"/>
<dbReference type="EMBL" id="BJZQ01000001">
    <property type="protein sequence ID" value="GEO87982.1"/>
    <property type="molecule type" value="Genomic_DNA"/>
</dbReference>
<evidence type="ECO:0000313" key="3">
    <source>
        <dbReference type="EMBL" id="GEO87982.1"/>
    </source>
</evidence>
<dbReference type="Proteomes" id="UP000321769">
    <property type="component" value="Unassembled WGS sequence"/>
</dbReference>
<sequence>MTPRTFLVHGLVAGLVAGIAAFLIAYVVAEPQIDTAIALEEAASAAPAGHTHAEGTPAHSHDEEEAGHSHGQEAEVSRDTQSTWGLATGTILFGTVIGGATALAAAFALGRLGSLGARGSTATITLVGFVATALVPFLKYPSTPPAVGSGDTIGERTGLYFAFWAISLAAAVIAVVAARRLHERIGGFNAMVVAALGYLVVVLAVGLALPTVNELGAFPADTLWYFRRESLVTLAGLWAVLGVVLTGLVGRDADKALADQRRREAAAAL</sequence>
<reference evidence="3 4" key="1">
    <citation type="submission" date="2019-07" db="EMBL/GenBank/DDBJ databases">
        <title>Whole genome shotgun sequence of Aeromicrobium flavum NBRC 107625.</title>
        <authorList>
            <person name="Hosoyama A."/>
            <person name="Uohara A."/>
            <person name="Ohji S."/>
            <person name="Ichikawa N."/>
        </authorList>
    </citation>
    <scope>NUCLEOTIDE SEQUENCE [LARGE SCALE GENOMIC DNA]</scope>
    <source>
        <strain evidence="3 4">NBRC 107625</strain>
    </source>
</reference>
<keyword evidence="2" id="KW-0812">Transmembrane</keyword>
<evidence type="ECO:0000256" key="2">
    <source>
        <dbReference type="SAM" id="Phobius"/>
    </source>
</evidence>
<dbReference type="RefSeq" id="WP_146825326.1">
    <property type="nucleotide sequence ID" value="NZ_BAAAYQ010000001.1"/>
</dbReference>
<feature type="transmembrane region" description="Helical" evidence="2">
    <location>
        <begin position="190"/>
        <end position="211"/>
    </location>
</feature>
<dbReference type="Pfam" id="PF09490">
    <property type="entry name" value="CbtA"/>
    <property type="match status" value="1"/>
</dbReference>
<feature type="transmembrane region" description="Helical" evidence="2">
    <location>
        <begin position="84"/>
        <end position="109"/>
    </location>
</feature>
<name>A0A512HRA0_9ACTN</name>
<feature type="transmembrane region" description="Helical" evidence="2">
    <location>
        <begin position="158"/>
        <end position="178"/>
    </location>
</feature>